<name>A0A918HF90_9ACTN</name>
<dbReference type="RefSeq" id="WP_019888105.1">
    <property type="nucleotide sequence ID" value="NZ_BMQQ01000026.1"/>
</dbReference>
<evidence type="ECO:0000256" key="2">
    <source>
        <dbReference type="SAM" id="Phobius"/>
    </source>
</evidence>
<reference evidence="3" key="1">
    <citation type="journal article" date="2014" name="Int. J. Syst. Evol. Microbiol.">
        <title>Complete genome sequence of Corynebacterium casei LMG S-19264T (=DSM 44701T), isolated from a smear-ripened cheese.</title>
        <authorList>
            <consortium name="US DOE Joint Genome Institute (JGI-PGF)"/>
            <person name="Walter F."/>
            <person name="Albersmeier A."/>
            <person name="Kalinowski J."/>
            <person name="Ruckert C."/>
        </authorList>
    </citation>
    <scope>NUCLEOTIDE SEQUENCE</scope>
    <source>
        <strain evidence="3">JCM 3172</strain>
    </source>
</reference>
<evidence type="ECO:0000313" key="4">
    <source>
        <dbReference type="Proteomes" id="UP000619486"/>
    </source>
</evidence>
<gene>
    <name evidence="3" type="ORF">GCM10014713_54480</name>
</gene>
<keyword evidence="4" id="KW-1185">Reference proteome</keyword>
<sequence>MITKAAMGRAYESRQEEDDRVNSGARVLQAVVLLFLVYVAVPSST</sequence>
<comment type="caution">
    <text evidence="3">The sequence shown here is derived from an EMBL/GenBank/DDBJ whole genome shotgun (WGS) entry which is preliminary data.</text>
</comment>
<feature type="transmembrane region" description="Helical" evidence="2">
    <location>
        <begin position="21"/>
        <end position="41"/>
    </location>
</feature>
<feature type="region of interest" description="Disordered" evidence="1">
    <location>
        <begin position="1"/>
        <end position="23"/>
    </location>
</feature>
<reference evidence="3" key="2">
    <citation type="submission" date="2020-09" db="EMBL/GenBank/DDBJ databases">
        <authorList>
            <person name="Sun Q."/>
            <person name="Ohkuma M."/>
        </authorList>
    </citation>
    <scope>NUCLEOTIDE SEQUENCE</scope>
    <source>
        <strain evidence="3">JCM 3172</strain>
    </source>
</reference>
<accession>A0A918HF90</accession>
<protein>
    <submittedName>
        <fullName evidence="3">Uncharacterized protein</fullName>
    </submittedName>
</protein>
<evidence type="ECO:0000313" key="3">
    <source>
        <dbReference type="EMBL" id="GGT53702.1"/>
    </source>
</evidence>
<organism evidence="3 4">
    <name type="scientific">Streptomyces purpureus</name>
    <dbReference type="NCBI Taxonomy" id="1951"/>
    <lineage>
        <taxon>Bacteria</taxon>
        <taxon>Bacillati</taxon>
        <taxon>Actinomycetota</taxon>
        <taxon>Actinomycetes</taxon>
        <taxon>Kitasatosporales</taxon>
        <taxon>Streptomycetaceae</taxon>
        <taxon>Streptomyces</taxon>
    </lineage>
</organism>
<dbReference type="AlphaFoldDB" id="A0A918HF90"/>
<keyword evidence="2" id="KW-0472">Membrane</keyword>
<evidence type="ECO:0000256" key="1">
    <source>
        <dbReference type="SAM" id="MobiDB-lite"/>
    </source>
</evidence>
<keyword evidence="2" id="KW-1133">Transmembrane helix</keyword>
<keyword evidence="2" id="KW-0812">Transmembrane</keyword>
<dbReference type="Proteomes" id="UP000619486">
    <property type="component" value="Unassembled WGS sequence"/>
</dbReference>
<proteinExistence type="predicted"/>
<dbReference type="EMBL" id="BMQQ01000026">
    <property type="protein sequence ID" value="GGT53702.1"/>
    <property type="molecule type" value="Genomic_DNA"/>
</dbReference>